<dbReference type="GO" id="GO:0071949">
    <property type="term" value="F:FAD binding"/>
    <property type="evidence" value="ECO:0007669"/>
    <property type="project" value="InterPro"/>
</dbReference>
<dbReference type="GO" id="GO:0016628">
    <property type="term" value="F:oxidoreductase activity, acting on the CH-CH group of donors, NAD or NADP as acceptor"/>
    <property type="evidence" value="ECO:0007669"/>
    <property type="project" value="InterPro"/>
</dbReference>
<comment type="caution">
    <text evidence="2">The sequence shown here is derived from an EMBL/GenBank/DDBJ whole genome shotgun (WGS) entry which is preliminary data.</text>
</comment>
<accession>A0A2A9HGM3</accession>
<dbReference type="Pfam" id="PF01494">
    <property type="entry name" value="FAD_binding_3"/>
    <property type="match status" value="1"/>
</dbReference>
<dbReference type="EMBL" id="PDJQ01000001">
    <property type="protein sequence ID" value="PFG74281.1"/>
    <property type="molecule type" value="Genomic_DNA"/>
</dbReference>
<dbReference type="PANTHER" id="PTHR42685">
    <property type="entry name" value="GERANYLGERANYL DIPHOSPHATE REDUCTASE"/>
    <property type="match status" value="1"/>
</dbReference>
<dbReference type="InterPro" id="IPR050407">
    <property type="entry name" value="Geranylgeranyl_reductase"/>
</dbReference>
<dbReference type="Gene3D" id="3.50.50.60">
    <property type="entry name" value="FAD/NAD(P)-binding domain"/>
    <property type="match status" value="1"/>
</dbReference>
<evidence type="ECO:0000259" key="1">
    <source>
        <dbReference type="Pfam" id="PF01494"/>
    </source>
</evidence>
<dbReference type="PRINTS" id="PR00420">
    <property type="entry name" value="RNGMNOXGNASE"/>
</dbReference>
<evidence type="ECO:0000313" key="2">
    <source>
        <dbReference type="EMBL" id="PFG74281.1"/>
    </source>
</evidence>
<name>A0A2A9HGM3_TEPT2</name>
<dbReference type="PANTHER" id="PTHR42685:SF22">
    <property type="entry name" value="CONDITIONED MEDIUM FACTOR RECEPTOR 1"/>
    <property type="match status" value="1"/>
</dbReference>
<proteinExistence type="predicted"/>
<protein>
    <submittedName>
        <fullName evidence="2">Geranylgeranyl reductase family protein</fullName>
    </submittedName>
</protein>
<evidence type="ECO:0000313" key="3">
    <source>
        <dbReference type="Proteomes" id="UP000223071"/>
    </source>
</evidence>
<organism evidence="2 3">
    <name type="scientific">Tepidiforma thermophila (strain KCTC 52669 / CGMCC 1.13589 / G233)</name>
    <dbReference type="NCBI Taxonomy" id="2761530"/>
    <lineage>
        <taxon>Bacteria</taxon>
        <taxon>Bacillati</taxon>
        <taxon>Chloroflexota</taxon>
        <taxon>Tepidiformia</taxon>
        <taxon>Tepidiformales</taxon>
        <taxon>Tepidiformaceae</taxon>
        <taxon>Tepidiforma</taxon>
    </lineage>
</organism>
<feature type="domain" description="FAD-binding" evidence="1">
    <location>
        <begin position="6"/>
        <end position="270"/>
    </location>
</feature>
<sequence length="390" mass="42503">MPAQFDAIVVGAGPAGSTAARELAAAGARVLVLDKAEFPRYKACGGGIPRRTSRLLPFPIDPVVEDEVALLDISLHGRCRFVRDSGEPFAAMVMRERFDTLLLDYARRAGAEFRPRAAIRALEPDPTGVTARAEDGFSARAEILIAADGAHSPVGRMAGLGTDLAECAAYEVEVRAPAARVRANRATAFIDLGYRPWGYAWLFPKAEVLSIGIVLPPGQAGEMKSHVAAYLRRLGLDGAPVDIARGHKIRFRRGRERIASERVLLAGDAAGLADEFTQEGISYAIESGRIAARAVLRSLSSGVPLQRYQDDIDREIMPELRAARVIAHMFYGMLGRYPGPWMRATRAIPYLWSAFFAVQRGESTYAREAARVPLLPGIAARRLARQDRAR</sequence>
<reference evidence="2 3" key="1">
    <citation type="submission" date="2017-09" db="EMBL/GenBank/DDBJ databases">
        <title>Sequencing the genomes of two abundant thermophiles in Great Basin hot springs: Thermocrinis jamiesonii and novel Chloroflexi Thermoflexus hugenholtzii.</title>
        <authorList>
            <person name="Hedlund B."/>
        </authorList>
    </citation>
    <scope>NUCLEOTIDE SEQUENCE [LARGE SCALE GENOMIC DNA]</scope>
    <source>
        <strain evidence="2 3">G233</strain>
    </source>
</reference>
<gene>
    <name evidence="2" type="ORF">A9A59_1496</name>
</gene>
<dbReference type="InterPro" id="IPR002938">
    <property type="entry name" value="FAD-bd"/>
</dbReference>
<dbReference type="InterPro" id="IPR011777">
    <property type="entry name" value="Geranylgeranyl_Rdtase_fam"/>
</dbReference>
<dbReference type="NCBIfam" id="TIGR02032">
    <property type="entry name" value="GG-red-SF"/>
    <property type="match status" value="1"/>
</dbReference>
<dbReference type="AlphaFoldDB" id="A0A2A9HGM3"/>
<dbReference type="SUPFAM" id="SSF51905">
    <property type="entry name" value="FAD/NAD(P)-binding domain"/>
    <property type="match status" value="1"/>
</dbReference>
<keyword evidence="3" id="KW-1185">Reference proteome</keyword>
<dbReference type="RefSeq" id="WP_098503676.1">
    <property type="nucleotide sequence ID" value="NZ_PDJQ01000001.1"/>
</dbReference>
<dbReference type="Proteomes" id="UP000223071">
    <property type="component" value="Unassembled WGS sequence"/>
</dbReference>
<dbReference type="InterPro" id="IPR036188">
    <property type="entry name" value="FAD/NAD-bd_sf"/>
</dbReference>